<accession>A0ABS6WDY6</accession>
<dbReference type="RefSeq" id="WP_219058340.1">
    <property type="nucleotide sequence ID" value="NZ_JAHBBH010000009.1"/>
</dbReference>
<evidence type="ECO:0000256" key="5">
    <source>
        <dbReference type="ARBA" id="ARBA00022989"/>
    </source>
</evidence>
<organism evidence="9 10">
    <name type="scientific">Bifidobacterium miconis</name>
    <dbReference type="NCBI Taxonomy" id="2834435"/>
    <lineage>
        <taxon>Bacteria</taxon>
        <taxon>Bacillati</taxon>
        <taxon>Actinomycetota</taxon>
        <taxon>Actinomycetes</taxon>
        <taxon>Bifidobacteriales</taxon>
        <taxon>Bifidobacteriaceae</taxon>
        <taxon>Bifidobacterium</taxon>
    </lineage>
</organism>
<dbReference type="PANTHER" id="PTHR23514:SF3">
    <property type="entry name" value="BYPASS OF STOP CODON PROTEIN 6"/>
    <property type="match status" value="1"/>
</dbReference>
<feature type="transmembrane region" description="Helical" evidence="7">
    <location>
        <begin position="289"/>
        <end position="307"/>
    </location>
</feature>
<evidence type="ECO:0000259" key="8">
    <source>
        <dbReference type="PROSITE" id="PS50850"/>
    </source>
</evidence>
<evidence type="ECO:0000256" key="3">
    <source>
        <dbReference type="ARBA" id="ARBA00022448"/>
    </source>
</evidence>
<sequence length="403" mass="42575">MVNLLLAVIYLAFISLGLPDALLGAAWPTMSQDLGAPVSWAGGISMTISAGTIVSALLSDRMTLRFGAGRVTAVSVGMTAAALLGFSVAPNYWALIGMAIPYGLGAGGVDAALNNYVAIHYESRHMSWLHCMWGVGTLVGPYVMGYALSNGQGWPWGYRYIGLLQIALTVMLVVSLPLWKSRKATGGDAAEGLGVVSAGAVSGEAAVEPRKPLGVKGVLAIRGAKEILVMFLCYCAIEQTAMLWGSSYMVLADGVDKVTAASRIAVLYFGITIGRGLSGFLTMRLSDPAMIRLGQALILVGVIVMPLPLPNHFGVYAGLAVLGLGCAPVYPCIIHSTPAYFGEENSQAIVGVQMACAYVGTMLMPPLFGLIAQYATIRLLPLYLFAFLALMVFMHESLRRKRG</sequence>
<feature type="transmembrane region" description="Helical" evidence="7">
    <location>
        <begin position="313"/>
        <end position="334"/>
    </location>
</feature>
<dbReference type="Pfam" id="PF07690">
    <property type="entry name" value="MFS_1"/>
    <property type="match status" value="1"/>
</dbReference>
<keyword evidence="6 7" id="KW-0472">Membrane</keyword>
<feature type="transmembrane region" description="Helical" evidence="7">
    <location>
        <begin position="40"/>
        <end position="59"/>
    </location>
</feature>
<comment type="caution">
    <text evidence="9">The sequence shown here is derived from an EMBL/GenBank/DDBJ whole genome shotgun (WGS) entry which is preliminary data.</text>
</comment>
<evidence type="ECO:0000256" key="4">
    <source>
        <dbReference type="ARBA" id="ARBA00022692"/>
    </source>
</evidence>
<proteinExistence type="inferred from homology"/>
<evidence type="ECO:0000313" key="9">
    <source>
        <dbReference type="EMBL" id="MBW3092249.1"/>
    </source>
</evidence>
<comment type="subcellular location">
    <subcellularLocation>
        <location evidence="1">Endomembrane system</location>
        <topology evidence="1">Multi-pass membrane protein</topology>
    </subcellularLocation>
</comment>
<evidence type="ECO:0000313" key="10">
    <source>
        <dbReference type="Proteomes" id="UP000700815"/>
    </source>
</evidence>
<dbReference type="InterPro" id="IPR020846">
    <property type="entry name" value="MFS_dom"/>
</dbReference>
<comment type="similarity">
    <text evidence="2">Belongs to the major facilitator superfamily.</text>
</comment>
<evidence type="ECO:0000256" key="1">
    <source>
        <dbReference type="ARBA" id="ARBA00004127"/>
    </source>
</evidence>
<evidence type="ECO:0000256" key="2">
    <source>
        <dbReference type="ARBA" id="ARBA00008335"/>
    </source>
</evidence>
<feature type="transmembrane region" description="Helical" evidence="7">
    <location>
        <begin position="160"/>
        <end position="179"/>
    </location>
</feature>
<dbReference type="Proteomes" id="UP000700815">
    <property type="component" value="Unassembled WGS sequence"/>
</dbReference>
<dbReference type="PROSITE" id="PS50850">
    <property type="entry name" value="MFS"/>
    <property type="match status" value="1"/>
</dbReference>
<dbReference type="EMBL" id="JAHBBH010000009">
    <property type="protein sequence ID" value="MBW3092249.1"/>
    <property type="molecule type" value="Genomic_DNA"/>
</dbReference>
<evidence type="ECO:0000256" key="6">
    <source>
        <dbReference type="ARBA" id="ARBA00023136"/>
    </source>
</evidence>
<feature type="transmembrane region" description="Helical" evidence="7">
    <location>
        <begin position="355"/>
        <end position="374"/>
    </location>
</feature>
<keyword evidence="10" id="KW-1185">Reference proteome</keyword>
<feature type="transmembrane region" description="Helical" evidence="7">
    <location>
        <begin position="128"/>
        <end position="148"/>
    </location>
</feature>
<dbReference type="InterPro" id="IPR051788">
    <property type="entry name" value="MFS_Transporter"/>
</dbReference>
<keyword evidence="5 7" id="KW-1133">Transmembrane helix</keyword>
<feature type="domain" description="Major facilitator superfamily (MFS) profile" evidence="8">
    <location>
        <begin position="5"/>
        <end position="399"/>
    </location>
</feature>
<feature type="transmembrane region" description="Helical" evidence="7">
    <location>
        <begin position="258"/>
        <end position="277"/>
    </location>
</feature>
<keyword evidence="4 7" id="KW-0812">Transmembrane</keyword>
<feature type="transmembrane region" description="Helical" evidence="7">
    <location>
        <begin position="71"/>
        <end position="89"/>
    </location>
</feature>
<feature type="transmembrane region" description="Helical" evidence="7">
    <location>
        <begin position="95"/>
        <end position="116"/>
    </location>
</feature>
<feature type="transmembrane region" description="Helical" evidence="7">
    <location>
        <begin position="227"/>
        <end position="246"/>
    </location>
</feature>
<evidence type="ECO:0000256" key="7">
    <source>
        <dbReference type="SAM" id="Phobius"/>
    </source>
</evidence>
<reference evidence="9 10" key="1">
    <citation type="submission" date="2021-05" db="EMBL/GenBank/DDBJ databases">
        <title>Phylogenetic classification of ten novel species belonging to the genus Bifidobacterium comprising B. colchicus sp. nov., B. abeli sp. nov., B. bicoloris sp. nov., B. guerezis sp. nov., B. rosaliae sp. nov., B. santillanensis sp. nov., B. argentati sp. nov., B. amazzoni sp. nov., B. pluviali sp. nov., and B. pinnaculum sp. nov.</title>
        <authorList>
            <person name="Lugli G.A."/>
            <person name="Ruiz Garcia L."/>
            <person name="Margolles A."/>
            <person name="Ventura M."/>
        </authorList>
    </citation>
    <scope>NUCLEOTIDE SEQUENCE [LARGE SCALE GENOMIC DNA]</scope>
    <source>
        <strain evidence="9 10">82T10</strain>
    </source>
</reference>
<dbReference type="PANTHER" id="PTHR23514">
    <property type="entry name" value="BYPASS OF STOP CODON PROTEIN 6"/>
    <property type="match status" value="1"/>
</dbReference>
<name>A0ABS6WDY6_9BIFI</name>
<feature type="transmembrane region" description="Helical" evidence="7">
    <location>
        <begin position="380"/>
        <end position="398"/>
    </location>
</feature>
<dbReference type="InterPro" id="IPR011701">
    <property type="entry name" value="MFS"/>
</dbReference>
<keyword evidence="3" id="KW-0813">Transport</keyword>
<gene>
    <name evidence="9" type="ORF">KIH79_04625</name>
</gene>
<protein>
    <submittedName>
        <fullName evidence="9">MFS transporter</fullName>
    </submittedName>
</protein>